<dbReference type="OrthoDB" id="185373at2759"/>
<dbReference type="EMBL" id="WOCE01000009">
    <property type="protein sequence ID" value="KAE9607168.1"/>
    <property type="molecule type" value="Genomic_DNA"/>
</dbReference>
<evidence type="ECO:0000256" key="2">
    <source>
        <dbReference type="ARBA" id="ARBA00022737"/>
    </source>
</evidence>
<dbReference type="Pfam" id="PF13812">
    <property type="entry name" value="PPR_3"/>
    <property type="match status" value="1"/>
</dbReference>
<dbReference type="AlphaFoldDB" id="A0A6A5LMK6"/>
<dbReference type="GO" id="GO:0031930">
    <property type="term" value="P:mitochondria-nucleus signaling pathway"/>
    <property type="evidence" value="ECO:0007669"/>
    <property type="project" value="TreeGrafter"/>
</dbReference>
<dbReference type="PROSITE" id="PS51375">
    <property type="entry name" value="PPR"/>
    <property type="match status" value="4"/>
</dbReference>
<protein>
    <submittedName>
        <fullName evidence="3">Putative pentatricopeptide</fullName>
    </submittedName>
</protein>
<sequence>MFRVLHRNLCTLTQSTTTTTSVTNIKSISQDLYKEQNFKRLVDKFKKASDIDRFRTKHGIYNDTVRRLAVAKYFNWVEDILEHQKRYSDISKEGFNARLINLYGKSGMHVNARKVFDEMPERNCTRTVLSFNALLSAYLHSSEFELVQRLFNELPKDLSIEPDLVSYNTVLKALCKLGSFDSALSLIRELEKNGLKPDLVTFNTILDQLYSKGRFEDGEKIWSQMVVKNVEPNIRSYNARLMGLALEKKTIDAVEFFEEIEKKGVKPDVFSINVLIKGFVSEGNLDEAKKWYGEIANSSYDPDKTTFATLVPFLCEKGELKMVIEVCKEIFNIRCLVDASLLQLVVDKLVSEAMVSEAKEIVELGKTNRYCRYKLNLPADE</sequence>
<dbReference type="GO" id="GO:0009507">
    <property type="term" value="C:chloroplast"/>
    <property type="evidence" value="ECO:0007669"/>
    <property type="project" value="TreeGrafter"/>
</dbReference>
<dbReference type="SUPFAM" id="SSF81901">
    <property type="entry name" value="HCP-like"/>
    <property type="match status" value="1"/>
</dbReference>
<comment type="caution">
    <text evidence="3">The sequence shown here is derived from an EMBL/GenBank/DDBJ whole genome shotgun (WGS) entry which is preliminary data.</text>
</comment>
<dbReference type="Pfam" id="PF01535">
    <property type="entry name" value="PPR"/>
    <property type="match status" value="2"/>
</dbReference>
<dbReference type="NCBIfam" id="TIGR00756">
    <property type="entry name" value="PPR"/>
    <property type="match status" value="5"/>
</dbReference>
<dbReference type="Proteomes" id="UP000447434">
    <property type="component" value="Chromosome 9"/>
</dbReference>
<evidence type="ECO:0000313" key="3">
    <source>
        <dbReference type="EMBL" id="KAE9607168.1"/>
    </source>
</evidence>
<dbReference type="Gene3D" id="1.25.40.10">
    <property type="entry name" value="Tetratricopeptide repeat domain"/>
    <property type="match status" value="2"/>
</dbReference>
<gene>
    <name evidence="3" type="ORF">Lalb_Chr09g0327201</name>
</gene>
<dbReference type="Pfam" id="PF13041">
    <property type="entry name" value="PPR_2"/>
    <property type="match status" value="1"/>
</dbReference>
<dbReference type="PANTHER" id="PTHR47936">
    <property type="entry name" value="PPR_LONG DOMAIN-CONTAINING PROTEIN"/>
    <property type="match status" value="1"/>
</dbReference>
<dbReference type="InterPro" id="IPR002885">
    <property type="entry name" value="PPR_rpt"/>
</dbReference>
<proteinExistence type="inferred from homology"/>
<name>A0A6A5LMK6_LUPAL</name>
<keyword evidence="2" id="KW-0677">Repeat</keyword>
<reference evidence="4" key="1">
    <citation type="journal article" date="2020" name="Nat. Commun.">
        <title>Genome sequence of the cluster root forming white lupin.</title>
        <authorList>
            <person name="Hufnagel B."/>
            <person name="Marques A."/>
            <person name="Soriano A."/>
            <person name="Marques L."/>
            <person name="Divol F."/>
            <person name="Doumas P."/>
            <person name="Sallet E."/>
            <person name="Mancinotti D."/>
            <person name="Carrere S."/>
            <person name="Marande W."/>
            <person name="Arribat S."/>
            <person name="Keller J."/>
            <person name="Huneau C."/>
            <person name="Blein T."/>
            <person name="Aime D."/>
            <person name="Laguerre M."/>
            <person name="Taylor J."/>
            <person name="Schubert V."/>
            <person name="Nelson M."/>
            <person name="Geu-Flores F."/>
            <person name="Crespi M."/>
            <person name="Gallardo-Guerrero K."/>
            <person name="Delaux P.-M."/>
            <person name="Salse J."/>
            <person name="Berges H."/>
            <person name="Guyot R."/>
            <person name="Gouzy J."/>
            <person name="Peret B."/>
        </authorList>
    </citation>
    <scope>NUCLEOTIDE SEQUENCE [LARGE SCALE GENOMIC DNA]</scope>
    <source>
        <strain evidence="4">cv. Amiga</strain>
    </source>
</reference>
<dbReference type="GO" id="GO:0010019">
    <property type="term" value="P:chloroplast-nucleus signaling pathway"/>
    <property type="evidence" value="ECO:0007669"/>
    <property type="project" value="TreeGrafter"/>
</dbReference>
<keyword evidence="4" id="KW-1185">Reference proteome</keyword>
<dbReference type="InterPro" id="IPR011990">
    <property type="entry name" value="TPR-like_helical_dom_sf"/>
</dbReference>
<accession>A0A6A5LMK6</accession>
<evidence type="ECO:0000256" key="1">
    <source>
        <dbReference type="ARBA" id="ARBA00007626"/>
    </source>
</evidence>
<dbReference type="PANTHER" id="PTHR47936:SF5">
    <property type="entry name" value="PENTACOTRIPEPTIDE-REPEAT REGION OF PRORP DOMAIN-CONTAINING PROTEIN"/>
    <property type="match status" value="1"/>
</dbReference>
<evidence type="ECO:0000313" key="4">
    <source>
        <dbReference type="Proteomes" id="UP000447434"/>
    </source>
</evidence>
<comment type="similarity">
    <text evidence="1">Belongs to the PPR family. P subfamily.</text>
</comment>
<organism evidence="3 4">
    <name type="scientific">Lupinus albus</name>
    <name type="common">White lupine</name>
    <name type="synonym">Lupinus termis</name>
    <dbReference type="NCBI Taxonomy" id="3870"/>
    <lineage>
        <taxon>Eukaryota</taxon>
        <taxon>Viridiplantae</taxon>
        <taxon>Streptophyta</taxon>
        <taxon>Embryophyta</taxon>
        <taxon>Tracheophyta</taxon>
        <taxon>Spermatophyta</taxon>
        <taxon>Magnoliopsida</taxon>
        <taxon>eudicotyledons</taxon>
        <taxon>Gunneridae</taxon>
        <taxon>Pentapetalae</taxon>
        <taxon>rosids</taxon>
        <taxon>fabids</taxon>
        <taxon>Fabales</taxon>
        <taxon>Fabaceae</taxon>
        <taxon>Papilionoideae</taxon>
        <taxon>50 kb inversion clade</taxon>
        <taxon>genistoids sensu lato</taxon>
        <taxon>core genistoids</taxon>
        <taxon>Genisteae</taxon>
        <taxon>Lupinus</taxon>
    </lineage>
</organism>